<feature type="compositionally biased region" description="Gly residues" evidence="1">
    <location>
        <begin position="832"/>
        <end position="841"/>
    </location>
</feature>
<keyword evidence="2" id="KW-0472">Membrane</keyword>
<evidence type="ECO:0000256" key="1">
    <source>
        <dbReference type="SAM" id="MobiDB-lite"/>
    </source>
</evidence>
<feature type="signal peptide" evidence="3">
    <location>
        <begin position="1"/>
        <end position="26"/>
    </location>
</feature>
<feature type="transmembrane region" description="Helical" evidence="2">
    <location>
        <begin position="881"/>
        <end position="902"/>
    </location>
</feature>
<feature type="compositionally biased region" description="Basic and acidic residues" evidence="1">
    <location>
        <begin position="842"/>
        <end position="851"/>
    </location>
</feature>
<dbReference type="EMBL" id="AUBJ02000001">
    <property type="protein sequence ID" value="MCP2332778.1"/>
    <property type="molecule type" value="Genomic_DNA"/>
</dbReference>
<gene>
    <name evidence="5" type="ORF">G443_003048</name>
</gene>
<dbReference type="RefSeq" id="WP_026417692.1">
    <property type="nucleotide sequence ID" value="NZ_AUBJ02000001.1"/>
</dbReference>
<feature type="chain" id="PRO_5046191544" description="LTD domain-containing protein" evidence="3">
    <location>
        <begin position="27"/>
        <end position="921"/>
    </location>
</feature>
<feature type="region of interest" description="Disordered" evidence="1">
    <location>
        <begin position="828"/>
        <end position="874"/>
    </location>
</feature>
<organism evidence="5 6">
    <name type="scientific">Actinoalloteichus caeruleus DSM 43889</name>
    <dbReference type="NCBI Taxonomy" id="1120930"/>
    <lineage>
        <taxon>Bacteria</taxon>
        <taxon>Bacillati</taxon>
        <taxon>Actinomycetota</taxon>
        <taxon>Actinomycetes</taxon>
        <taxon>Pseudonocardiales</taxon>
        <taxon>Pseudonocardiaceae</taxon>
        <taxon>Actinoalloteichus</taxon>
        <taxon>Actinoalloteichus cyanogriseus</taxon>
    </lineage>
</organism>
<evidence type="ECO:0000259" key="4">
    <source>
        <dbReference type="PROSITE" id="PS51841"/>
    </source>
</evidence>
<dbReference type="InterPro" id="IPR001322">
    <property type="entry name" value="Lamin_tail_dom"/>
</dbReference>
<keyword evidence="2" id="KW-1133">Transmembrane helix</keyword>
<dbReference type="CDD" id="cd04486">
    <property type="entry name" value="YhcR_OBF_like"/>
    <property type="match status" value="1"/>
</dbReference>
<dbReference type="Pfam" id="PF03372">
    <property type="entry name" value="Exo_endo_phos"/>
    <property type="match status" value="1"/>
</dbReference>
<keyword evidence="6" id="KW-1185">Reference proteome</keyword>
<dbReference type="Gene3D" id="3.60.10.10">
    <property type="entry name" value="Endonuclease/exonuclease/phosphatase"/>
    <property type="match status" value="1"/>
</dbReference>
<accession>A0ABT1JJU5</accession>
<evidence type="ECO:0000313" key="5">
    <source>
        <dbReference type="EMBL" id="MCP2332778.1"/>
    </source>
</evidence>
<name>A0ABT1JJU5_ACTCY</name>
<comment type="caution">
    <text evidence="5">The sequence shown here is derived from an EMBL/GenBank/DDBJ whole genome shotgun (WGS) entry which is preliminary data.</text>
</comment>
<sequence length="921" mass="96710">MTFPSLPAPRRAVAALTALVAGAGLATLPTEPLARAAEEPAPAGALISEVYGGGGNSGATLTTDFVELGNPGDHPVTVDGWSVQYLPGTPRPTSQWQHTPLVGEIPAGGHFLVSQARGNSGSVELPTPDARGDIAMSATAGTIALVNGTERLDCLTPADCAADARIVDLVGYGDAVVRNGEPARGASNTRSVARDGDLTDTRDNAADFTAGEPNPVNASGETPGPPGEPGNPPGEPGEPGELRIHDIQGTTRVSPHTGSQVSGVPGIVTAVNAFGSARGFWFQDPEPDGDPRTSEALFVFTSDRTPDLAVGDEVLVSGTVVQYRQGGASSANQSLTQLERASWEVVSSGNGLPEAELVTPSTVPTTLAPDASGGSIEDLELDPERYALDYYASREGMLLRVDDAPVVGPTDAYNALWVTTKPAQNRSARGGTVYQGYGDSNTGRLKIESLIPFSERPFPIANVGDELRGTTQGPLWYSQYGGYLIRATTLGQHVDNGLTRDAVRPARDWELTVATYNVENLSPSDDQTKFDRLATGVAEYLDGPDIVALEEIQDNTGPTDDGVVDADRTLDQFVEAIRAAGGPGYEWRQINPEDKEDGGQPGGNIRNAFLFNPERVSFVDTPGGDATTAVRIESDADGAARLSVSPGRIAPDSPAWDSSRKPLVGQFRFEDRDVFVVANHFNSKGGDQSLHGRYQPPNRTSEIQRLEQAALVRQFGDALHAKDPSANLLVVGDLNDFQFSPVLTTLTQGGRLHNPLVDLPPTERYGYVFDGNSQSLDHILVAGALAHRADYQPVRVNAEFADQASDHDPQVVAFRPLSGDPAVDEAEDARYYGGGRPPGEGGDTRSPERPDQPGGGAGDHRDGPPPAAGGDDLARTGLSGVLPLITGAVILLAVGGAAAYFARRQRGEANSPDSEGTGTTS</sequence>
<dbReference type="InterPro" id="IPR036691">
    <property type="entry name" value="Endo/exonu/phosph_ase_sf"/>
</dbReference>
<proteinExistence type="predicted"/>
<dbReference type="Proteomes" id="UP000791080">
    <property type="component" value="Unassembled WGS sequence"/>
</dbReference>
<feature type="region of interest" description="Disordered" evidence="1">
    <location>
        <begin position="178"/>
        <end position="242"/>
    </location>
</feature>
<feature type="compositionally biased region" description="Pro residues" evidence="1">
    <location>
        <begin position="223"/>
        <end position="236"/>
    </location>
</feature>
<dbReference type="PROSITE" id="PS51841">
    <property type="entry name" value="LTD"/>
    <property type="match status" value="1"/>
</dbReference>
<feature type="domain" description="LTD" evidence="4">
    <location>
        <begin position="39"/>
        <end position="174"/>
    </location>
</feature>
<evidence type="ECO:0000256" key="3">
    <source>
        <dbReference type="SAM" id="SignalP"/>
    </source>
</evidence>
<dbReference type="PANTHER" id="PTHR42834:SF1">
    <property type="entry name" value="ENDONUCLEASE_EXONUCLEASE_PHOSPHATASE FAMILY PROTEIN (AFU_ORTHOLOGUE AFUA_3G09210)"/>
    <property type="match status" value="1"/>
</dbReference>
<evidence type="ECO:0000313" key="6">
    <source>
        <dbReference type="Proteomes" id="UP000791080"/>
    </source>
</evidence>
<protein>
    <recommendedName>
        <fullName evidence="4">LTD domain-containing protein</fullName>
    </recommendedName>
</protein>
<dbReference type="SUPFAM" id="SSF56219">
    <property type="entry name" value="DNase I-like"/>
    <property type="match status" value="1"/>
</dbReference>
<dbReference type="InterPro" id="IPR005135">
    <property type="entry name" value="Endo/exonuclease/phosphatase"/>
</dbReference>
<evidence type="ECO:0000256" key="2">
    <source>
        <dbReference type="SAM" id="Phobius"/>
    </source>
</evidence>
<feature type="compositionally biased region" description="Basic and acidic residues" evidence="1">
    <location>
        <begin position="192"/>
        <end position="205"/>
    </location>
</feature>
<dbReference type="PANTHER" id="PTHR42834">
    <property type="entry name" value="ENDONUCLEASE/EXONUCLEASE/PHOSPHATASE FAMILY PROTEIN (AFU_ORTHOLOGUE AFUA_3G09210)"/>
    <property type="match status" value="1"/>
</dbReference>
<reference evidence="5 6" key="1">
    <citation type="submission" date="2022-06" db="EMBL/GenBank/DDBJ databases">
        <title>Genomic Encyclopedia of Type Strains, Phase I: the one thousand microbial genomes (KMG-I) project.</title>
        <authorList>
            <person name="Kyrpides N."/>
        </authorList>
    </citation>
    <scope>NUCLEOTIDE SEQUENCE [LARGE SCALE GENOMIC DNA]</scope>
    <source>
        <strain evidence="5 6">DSM 43889</strain>
    </source>
</reference>
<keyword evidence="2" id="KW-0812">Transmembrane</keyword>
<keyword evidence="3" id="KW-0732">Signal</keyword>
<dbReference type="CDD" id="cd10283">
    <property type="entry name" value="MnuA_DNase1-like"/>
    <property type="match status" value="1"/>
</dbReference>